<sequence length="331" mass="36786">MSIWIDNKERRNVQVQVDGRRLHRILPAGSSARDAKQVEARLRAELTSARPLPERAGDPPLAAVMPLYLKHLEHLRSPETARFHAARITPWLAQYTASEAPKCAAMIIRDMTGAYAPATINRSLGALKKALTLAWEQELTPENYGARIKRLPEHNERHIYLTLEQVNELASHASDPVAAAIWIALFTGCRRGEITKLKAEDVGETTITIRAGNTKTLKTRTVPIIGPMRLWLPFIPLPINAEGLKSGFRRAREKAGLPHLHFHDLRHSCASILLASGADLYTISRILGHSSTKMTERYAHLQTDAQSIALERAFSENALNNALNKKPALGI</sequence>
<organism evidence="1 2">
    <name type="scientific">Acidithiobacillus ferridurans</name>
    <dbReference type="NCBI Taxonomy" id="1232575"/>
    <lineage>
        <taxon>Bacteria</taxon>
        <taxon>Pseudomonadati</taxon>
        <taxon>Pseudomonadota</taxon>
        <taxon>Acidithiobacillia</taxon>
        <taxon>Acidithiobacillales</taxon>
        <taxon>Acidithiobacillaceae</taxon>
        <taxon>Acidithiobacillus</taxon>
    </lineage>
</organism>
<proteinExistence type="predicted"/>
<dbReference type="InterPro" id="IPR002104">
    <property type="entry name" value="Integrase_catalytic"/>
</dbReference>
<dbReference type="GO" id="GO:0006310">
    <property type="term" value="P:DNA recombination"/>
    <property type="evidence" value="ECO:0007669"/>
    <property type="project" value="InterPro"/>
</dbReference>
<gene>
    <name evidence="1" type="ORF">AFERRID_23730</name>
</gene>
<dbReference type="SUPFAM" id="SSF56349">
    <property type="entry name" value="DNA breaking-rejoining enzymes"/>
    <property type="match status" value="1"/>
</dbReference>
<dbReference type="GO" id="GO:0003677">
    <property type="term" value="F:DNA binding"/>
    <property type="evidence" value="ECO:0007669"/>
    <property type="project" value="InterPro"/>
</dbReference>
<dbReference type="KEGG" id="afj:AFERRID_23730"/>
<keyword evidence="2" id="KW-1185">Reference proteome</keyword>
<dbReference type="Proteomes" id="UP000280188">
    <property type="component" value="Chromosome"/>
</dbReference>
<dbReference type="InterPro" id="IPR011010">
    <property type="entry name" value="DNA_brk_join_enz"/>
</dbReference>
<evidence type="ECO:0000313" key="2">
    <source>
        <dbReference type="Proteomes" id="UP000280188"/>
    </source>
</evidence>
<dbReference type="RefSeq" id="WP_126605263.1">
    <property type="nucleotide sequence ID" value="NZ_AP018795.1"/>
</dbReference>
<dbReference type="Pfam" id="PF00589">
    <property type="entry name" value="Phage_integrase"/>
    <property type="match status" value="1"/>
</dbReference>
<dbReference type="PROSITE" id="PS51898">
    <property type="entry name" value="TYR_RECOMBINASE"/>
    <property type="match status" value="1"/>
</dbReference>
<dbReference type="InterPro" id="IPR013762">
    <property type="entry name" value="Integrase-like_cat_sf"/>
</dbReference>
<dbReference type="AlphaFoldDB" id="A0A2Z6INJ2"/>
<dbReference type="PANTHER" id="PTHR30349">
    <property type="entry name" value="PHAGE INTEGRASE-RELATED"/>
    <property type="match status" value="1"/>
</dbReference>
<dbReference type="EMBL" id="AP018795">
    <property type="protein sequence ID" value="BBF66155.1"/>
    <property type="molecule type" value="Genomic_DNA"/>
</dbReference>
<name>A0A2Z6INJ2_ACIFI</name>
<reference evidence="1 2" key="1">
    <citation type="journal article" date="2018" name="Microbiol. Resour. Announc.">
        <title>Complete Genome Sequence of Acidithiobacillus ferridurans JCM 18981.</title>
        <authorList>
            <person name="Miyauchi T."/>
            <person name="Kouzuma A."/>
            <person name="Abe T."/>
            <person name="Watanabe K."/>
        </authorList>
    </citation>
    <scope>NUCLEOTIDE SEQUENCE [LARGE SCALE GENOMIC DNA]</scope>
    <source>
        <strain evidence="2">ATCC 33020 / DSM 29468 / JCM 18981 / 11Fe</strain>
    </source>
</reference>
<accession>A0A2Z6INJ2</accession>
<dbReference type="Gene3D" id="1.10.443.10">
    <property type="entry name" value="Intergrase catalytic core"/>
    <property type="match status" value="2"/>
</dbReference>
<protein>
    <submittedName>
        <fullName evidence="1">Tyrosine recombinase XerC</fullName>
    </submittedName>
</protein>
<dbReference type="InterPro" id="IPR050090">
    <property type="entry name" value="Tyrosine_recombinase_XerCD"/>
</dbReference>
<evidence type="ECO:0000313" key="1">
    <source>
        <dbReference type="EMBL" id="BBF66155.1"/>
    </source>
</evidence>
<dbReference type="CDD" id="cd00796">
    <property type="entry name" value="INT_Rci_Hp1_C"/>
    <property type="match status" value="1"/>
</dbReference>
<dbReference type="PANTHER" id="PTHR30349:SF64">
    <property type="entry name" value="PROPHAGE INTEGRASE INTD-RELATED"/>
    <property type="match status" value="1"/>
</dbReference>
<dbReference type="GO" id="GO:0015074">
    <property type="term" value="P:DNA integration"/>
    <property type="evidence" value="ECO:0007669"/>
    <property type="project" value="InterPro"/>
</dbReference>